<dbReference type="RefSeq" id="WP_126984057.1">
    <property type="nucleotide sequence ID" value="NZ_CP034670.1"/>
</dbReference>
<protein>
    <submittedName>
        <fullName evidence="1">Uncharacterized protein</fullName>
    </submittedName>
</protein>
<evidence type="ECO:0000313" key="2">
    <source>
        <dbReference type="Proteomes" id="UP000282435"/>
    </source>
</evidence>
<dbReference type="EMBL" id="CP034670">
    <property type="protein sequence ID" value="AZR60621.1"/>
    <property type="molecule type" value="Genomic_DNA"/>
</dbReference>
<proteinExistence type="predicted"/>
<dbReference type="Proteomes" id="UP000282435">
    <property type="component" value="Chromosome"/>
</dbReference>
<dbReference type="OrthoDB" id="8912619at2"/>
<accession>A0A3S9SM49</accession>
<organism evidence="1 2">
    <name type="scientific">Eikenella corrodens</name>
    <dbReference type="NCBI Taxonomy" id="539"/>
    <lineage>
        <taxon>Bacteria</taxon>
        <taxon>Pseudomonadati</taxon>
        <taxon>Pseudomonadota</taxon>
        <taxon>Betaproteobacteria</taxon>
        <taxon>Neisseriales</taxon>
        <taxon>Neisseriaceae</taxon>
        <taxon>Eikenella</taxon>
    </lineage>
</organism>
<evidence type="ECO:0000313" key="1">
    <source>
        <dbReference type="EMBL" id="AZR60621.1"/>
    </source>
</evidence>
<name>A0A3S9SM49_EIKCO</name>
<reference evidence="1 2" key="1">
    <citation type="submission" date="2018-12" db="EMBL/GenBank/DDBJ databases">
        <title>Genome sequencing of Eikenella corrodens KCOM 3110 (= JS217).</title>
        <authorList>
            <person name="Koo J.-K."/>
            <person name="Park S.-N."/>
            <person name="Lim Y.K."/>
        </authorList>
    </citation>
    <scope>NUCLEOTIDE SEQUENCE [LARGE SCALE GENOMIC DNA]</scope>
    <source>
        <strain evidence="1 2">KCOM 3110</strain>
    </source>
</reference>
<gene>
    <name evidence="1" type="ORF">ELB75_11785</name>
</gene>
<dbReference type="AlphaFoldDB" id="A0A3S9SM49"/>
<sequence length="108" mass="13270">MEKRRNYIELKQDYMLIAFDACASKFHLGKVDKWVDNETEYGYADYDFECCFRLPIEYLMWYVISIIVHAGRNYTYHKMRLRKIKEILREHDIENLISDFGMEERRNL</sequence>